<proteinExistence type="predicted"/>
<evidence type="ECO:0000313" key="3">
    <source>
        <dbReference type="WBParaSite" id="Csp11.Scaffold622.g6223.t1"/>
    </source>
</evidence>
<keyword evidence="1" id="KW-0812">Transmembrane</keyword>
<sequence>MRSSSSKKIDQTRGAHRSKKVQRVNVEQVSTFNLKFKIYQVMLFLISVSMIYYWHKSFLLPKEDIEEIVMDADGNEVTGFIDLTLKKVARHAVLYFLMFITEPFNLTLIMVCLFSRIVLNFVTFHFTFTLSEIICKYEIDESYFVPITPTNVPVDV</sequence>
<accession>A0A1I7TIC5</accession>
<keyword evidence="2" id="KW-1185">Reference proteome</keyword>
<name>A0A1I7TIC5_9PELO</name>
<dbReference type="eggNOG" id="ENOG502TJ55">
    <property type="taxonomic scope" value="Eukaryota"/>
</dbReference>
<feature type="transmembrane region" description="Helical" evidence="1">
    <location>
        <begin position="92"/>
        <end position="114"/>
    </location>
</feature>
<reference evidence="3" key="1">
    <citation type="submission" date="2016-11" db="UniProtKB">
        <authorList>
            <consortium name="WormBaseParasite"/>
        </authorList>
    </citation>
    <scope>IDENTIFICATION</scope>
</reference>
<protein>
    <submittedName>
        <fullName evidence="3">PIG-H domain-containing protein</fullName>
    </submittedName>
</protein>
<keyword evidence="1" id="KW-1133">Transmembrane helix</keyword>
<dbReference type="Proteomes" id="UP000095282">
    <property type="component" value="Unplaced"/>
</dbReference>
<evidence type="ECO:0000256" key="1">
    <source>
        <dbReference type="SAM" id="Phobius"/>
    </source>
</evidence>
<organism evidence="2 3">
    <name type="scientific">Caenorhabditis tropicalis</name>
    <dbReference type="NCBI Taxonomy" id="1561998"/>
    <lineage>
        <taxon>Eukaryota</taxon>
        <taxon>Metazoa</taxon>
        <taxon>Ecdysozoa</taxon>
        <taxon>Nematoda</taxon>
        <taxon>Chromadorea</taxon>
        <taxon>Rhabditida</taxon>
        <taxon>Rhabditina</taxon>
        <taxon>Rhabditomorpha</taxon>
        <taxon>Rhabditoidea</taxon>
        <taxon>Rhabditidae</taxon>
        <taxon>Peloderinae</taxon>
        <taxon>Caenorhabditis</taxon>
    </lineage>
</organism>
<keyword evidence="1" id="KW-0472">Membrane</keyword>
<dbReference type="WBParaSite" id="Csp11.Scaffold622.g6223.t1">
    <property type="protein sequence ID" value="Csp11.Scaffold622.g6223.t1"/>
    <property type="gene ID" value="Csp11.Scaffold622.g6223"/>
</dbReference>
<dbReference type="AlphaFoldDB" id="A0A1I7TIC5"/>
<feature type="transmembrane region" description="Helical" evidence="1">
    <location>
        <begin position="38"/>
        <end position="55"/>
    </location>
</feature>
<evidence type="ECO:0000313" key="2">
    <source>
        <dbReference type="Proteomes" id="UP000095282"/>
    </source>
</evidence>